<protein>
    <submittedName>
        <fullName evidence="2">Uncharacterized protein</fullName>
    </submittedName>
</protein>
<reference evidence="2 3" key="1">
    <citation type="submission" date="2024-01" db="EMBL/GenBank/DDBJ databases">
        <title>The complete chloroplast genome sequence of Lithospermum erythrorhizon: insights into the phylogenetic relationship among Boraginaceae species and the maternal lineages of purple gromwells.</title>
        <authorList>
            <person name="Okada T."/>
            <person name="Watanabe K."/>
        </authorList>
    </citation>
    <scope>NUCLEOTIDE SEQUENCE [LARGE SCALE GENOMIC DNA]</scope>
</reference>
<accession>A0AAV3RZC8</accession>
<dbReference type="Proteomes" id="UP001454036">
    <property type="component" value="Unassembled WGS sequence"/>
</dbReference>
<keyword evidence="1" id="KW-1133">Transmembrane helix</keyword>
<keyword evidence="3" id="KW-1185">Reference proteome</keyword>
<gene>
    <name evidence="2" type="ORF">LIER_34381</name>
</gene>
<evidence type="ECO:0000313" key="2">
    <source>
        <dbReference type="EMBL" id="GAA0187093.1"/>
    </source>
</evidence>
<sequence length="97" mass="11327">MTNFESPRTFKWSMAKSLAIYKPATIFSYSASLLVALKEKRRAYSNCSPSTPWIRIPSPALYRCWLRRHIILEPFRVSCPGPELQGLSEFYFYDKVN</sequence>
<evidence type="ECO:0000313" key="3">
    <source>
        <dbReference type="Proteomes" id="UP001454036"/>
    </source>
</evidence>
<name>A0AAV3RZC8_LITER</name>
<keyword evidence="1" id="KW-0812">Transmembrane</keyword>
<keyword evidence="1" id="KW-0472">Membrane</keyword>
<proteinExistence type="predicted"/>
<organism evidence="2 3">
    <name type="scientific">Lithospermum erythrorhizon</name>
    <name type="common">Purple gromwell</name>
    <name type="synonym">Lithospermum officinale var. erythrorhizon</name>
    <dbReference type="NCBI Taxonomy" id="34254"/>
    <lineage>
        <taxon>Eukaryota</taxon>
        <taxon>Viridiplantae</taxon>
        <taxon>Streptophyta</taxon>
        <taxon>Embryophyta</taxon>
        <taxon>Tracheophyta</taxon>
        <taxon>Spermatophyta</taxon>
        <taxon>Magnoliopsida</taxon>
        <taxon>eudicotyledons</taxon>
        <taxon>Gunneridae</taxon>
        <taxon>Pentapetalae</taxon>
        <taxon>asterids</taxon>
        <taxon>lamiids</taxon>
        <taxon>Boraginales</taxon>
        <taxon>Boraginaceae</taxon>
        <taxon>Boraginoideae</taxon>
        <taxon>Lithospermeae</taxon>
        <taxon>Lithospermum</taxon>
    </lineage>
</organism>
<evidence type="ECO:0000256" key="1">
    <source>
        <dbReference type="SAM" id="Phobius"/>
    </source>
</evidence>
<feature type="transmembrane region" description="Helical" evidence="1">
    <location>
        <begin position="20"/>
        <end position="37"/>
    </location>
</feature>
<dbReference type="AlphaFoldDB" id="A0AAV3RZC8"/>
<dbReference type="EMBL" id="BAABME010014344">
    <property type="protein sequence ID" value="GAA0187093.1"/>
    <property type="molecule type" value="Genomic_DNA"/>
</dbReference>
<comment type="caution">
    <text evidence="2">The sequence shown here is derived from an EMBL/GenBank/DDBJ whole genome shotgun (WGS) entry which is preliminary data.</text>
</comment>